<organism evidence="2 3">
    <name type="scientific">Cutibacterium granulosum</name>
    <dbReference type="NCBI Taxonomy" id="33011"/>
    <lineage>
        <taxon>Bacteria</taxon>
        <taxon>Bacillati</taxon>
        <taxon>Actinomycetota</taxon>
        <taxon>Actinomycetes</taxon>
        <taxon>Propionibacteriales</taxon>
        <taxon>Propionibacteriaceae</taxon>
        <taxon>Cutibacterium</taxon>
    </lineage>
</organism>
<gene>
    <name evidence="2" type="ORF">SAMEA4412665_00391</name>
</gene>
<protein>
    <submittedName>
        <fullName evidence="2">Uncharacterized protein</fullName>
    </submittedName>
</protein>
<feature type="region of interest" description="Disordered" evidence="1">
    <location>
        <begin position="1"/>
        <end position="21"/>
    </location>
</feature>
<evidence type="ECO:0000313" key="2">
    <source>
        <dbReference type="EMBL" id="SNV30319.1"/>
    </source>
</evidence>
<sequence>MEMPFGLKGSEDTSTGGMERCEPSLTIKLGGEQYKQGGGGCRPECGRQTAHSRPGVTSSQAGVGTAVTVPTPTKIEALPHPSTV</sequence>
<name>A0A239W804_9ACTN</name>
<dbReference type="AlphaFoldDB" id="A0A239W804"/>
<reference evidence="2 3" key="1">
    <citation type="submission" date="2017-06" db="EMBL/GenBank/DDBJ databases">
        <authorList>
            <consortium name="Pathogen Informatics"/>
        </authorList>
    </citation>
    <scope>NUCLEOTIDE SEQUENCE [LARGE SCALE GENOMIC DNA]</scope>
    <source>
        <strain evidence="2 3">NCTC11865</strain>
    </source>
</reference>
<evidence type="ECO:0000256" key="1">
    <source>
        <dbReference type="SAM" id="MobiDB-lite"/>
    </source>
</evidence>
<accession>A0A239W804</accession>
<dbReference type="KEGG" id="cgrn:4412665_00391"/>
<proteinExistence type="predicted"/>
<feature type="region of interest" description="Disordered" evidence="1">
    <location>
        <begin position="36"/>
        <end position="65"/>
    </location>
</feature>
<feature type="compositionally biased region" description="Polar residues" evidence="1">
    <location>
        <begin position="49"/>
        <end position="60"/>
    </location>
</feature>
<evidence type="ECO:0000313" key="3">
    <source>
        <dbReference type="Proteomes" id="UP000215332"/>
    </source>
</evidence>
<dbReference type="Proteomes" id="UP000215332">
    <property type="component" value="Chromosome 1"/>
</dbReference>
<dbReference type="EMBL" id="LT906441">
    <property type="protein sequence ID" value="SNV30319.1"/>
    <property type="molecule type" value="Genomic_DNA"/>
</dbReference>